<evidence type="ECO:0000256" key="1">
    <source>
        <dbReference type="ARBA" id="ARBA00009437"/>
    </source>
</evidence>
<evidence type="ECO:0000256" key="2">
    <source>
        <dbReference type="ARBA" id="ARBA00023015"/>
    </source>
</evidence>
<evidence type="ECO:0000256" key="4">
    <source>
        <dbReference type="ARBA" id="ARBA00023163"/>
    </source>
</evidence>
<keyword evidence="7" id="KW-1185">Reference proteome</keyword>
<sequence length="308" mass="33134">MSRLPLGYLPAFQAAAELGNLRAAATLLHVTPSAVSQQILKLEERLGFVLFERQGRKVVLNDAGKLLLQSVQGALQGLDQGVQDAAALASDQAELVVRISVVPSLALRWLLPRIGRWRAKHPGVRLQIDATQRLTDLAREGLHVGIRAGSGTFPGLLAEPLIHLDMPLTVLGCPDAAKRLSGRPPEALASEPLLGDPLLWDGWFKSAGVVTSVKPAATFADTGLMLQAAEQDIGLALARGIYTVDALRAGRLVRLSEIALPYHPPQDFYLVYPPALRDWPPLQHLRAWLADEVALSGRDLADIGAIAT</sequence>
<reference evidence="6 7" key="1">
    <citation type="submission" date="2020-11" db="EMBL/GenBank/DDBJ databases">
        <title>WGS of Herminiimonas contaminans strain Marseille-Q4544 isolated from planarians Schmidtea mediterranea.</title>
        <authorList>
            <person name="Kangale L."/>
        </authorList>
    </citation>
    <scope>NUCLEOTIDE SEQUENCE [LARGE SCALE GENOMIC DNA]</scope>
    <source>
        <strain evidence="6 7">Marseille-Q4544</strain>
    </source>
</reference>
<dbReference type="EMBL" id="JADOEL010000015">
    <property type="protein sequence ID" value="MBF8179106.1"/>
    <property type="molecule type" value="Genomic_DNA"/>
</dbReference>
<evidence type="ECO:0000256" key="3">
    <source>
        <dbReference type="ARBA" id="ARBA00023125"/>
    </source>
</evidence>
<dbReference type="Proteomes" id="UP000657372">
    <property type="component" value="Unassembled WGS sequence"/>
</dbReference>
<dbReference type="Gene3D" id="3.40.190.10">
    <property type="entry name" value="Periplasmic binding protein-like II"/>
    <property type="match status" value="2"/>
</dbReference>
<dbReference type="InterPro" id="IPR000847">
    <property type="entry name" value="LysR_HTH_N"/>
</dbReference>
<gene>
    <name evidence="6" type="ORF">IXC47_15585</name>
</gene>
<dbReference type="PANTHER" id="PTHR30537">
    <property type="entry name" value="HTH-TYPE TRANSCRIPTIONAL REGULATOR"/>
    <property type="match status" value="1"/>
</dbReference>
<dbReference type="PANTHER" id="PTHR30537:SF79">
    <property type="entry name" value="TRANSCRIPTIONAL REGULATOR-RELATED"/>
    <property type="match status" value="1"/>
</dbReference>
<keyword evidence="3" id="KW-0238">DNA-binding</keyword>
<protein>
    <submittedName>
        <fullName evidence="6">LysR family transcriptional regulator</fullName>
    </submittedName>
</protein>
<comment type="similarity">
    <text evidence="1">Belongs to the LysR transcriptional regulatory family.</text>
</comment>
<dbReference type="PROSITE" id="PS50931">
    <property type="entry name" value="HTH_LYSR"/>
    <property type="match status" value="1"/>
</dbReference>
<dbReference type="Pfam" id="PF00126">
    <property type="entry name" value="HTH_1"/>
    <property type="match status" value="1"/>
</dbReference>
<dbReference type="RefSeq" id="WP_195876223.1">
    <property type="nucleotide sequence ID" value="NZ_JADOEL010000015.1"/>
</dbReference>
<dbReference type="Pfam" id="PF03466">
    <property type="entry name" value="LysR_substrate"/>
    <property type="match status" value="1"/>
</dbReference>
<dbReference type="SUPFAM" id="SSF46785">
    <property type="entry name" value="Winged helix' DNA-binding domain"/>
    <property type="match status" value="1"/>
</dbReference>
<proteinExistence type="inferred from homology"/>
<evidence type="ECO:0000313" key="6">
    <source>
        <dbReference type="EMBL" id="MBF8179106.1"/>
    </source>
</evidence>
<comment type="caution">
    <text evidence="6">The sequence shown here is derived from an EMBL/GenBank/DDBJ whole genome shotgun (WGS) entry which is preliminary data.</text>
</comment>
<dbReference type="SUPFAM" id="SSF53850">
    <property type="entry name" value="Periplasmic binding protein-like II"/>
    <property type="match status" value="1"/>
</dbReference>
<keyword evidence="4" id="KW-0804">Transcription</keyword>
<dbReference type="CDD" id="cd08432">
    <property type="entry name" value="PBP2_GcdR_TrpI_HvrB_AmpR_like"/>
    <property type="match status" value="1"/>
</dbReference>
<name>A0ABS0EW85_9BURK</name>
<feature type="domain" description="HTH lysR-type" evidence="5">
    <location>
        <begin position="4"/>
        <end position="61"/>
    </location>
</feature>
<dbReference type="PRINTS" id="PR00039">
    <property type="entry name" value="HTHLYSR"/>
</dbReference>
<dbReference type="InterPro" id="IPR036388">
    <property type="entry name" value="WH-like_DNA-bd_sf"/>
</dbReference>
<evidence type="ECO:0000259" key="5">
    <source>
        <dbReference type="PROSITE" id="PS50931"/>
    </source>
</evidence>
<evidence type="ECO:0000313" key="7">
    <source>
        <dbReference type="Proteomes" id="UP000657372"/>
    </source>
</evidence>
<dbReference type="InterPro" id="IPR036390">
    <property type="entry name" value="WH_DNA-bd_sf"/>
</dbReference>
<dbReference type="InterPro" id="IPR005119">
    <property type="entry name" value="LysR_subst-bd"/>
</dbReference>
<dbReference type="InterPro" id="IPR058163">
    <property type="entry name" value="LysR-type_TF_proteobact-type"/>
</dbReference>
<keyword evidence="2" id="KW-0805">Transcription regulation</keyword>
<dbReference type="Gene3D" id="1.10.10.10">
    <property type="entry name" value="Winged helix-like DNA-binding domain superfamily/Winged helix DNA-binding domain"/>
    <property type="match status" value="1"/>
</dbReference>
<accession>A0ABS0EW85</accession>
<organism evidence="6 7">
    <name type="scientific">Herminiimonas contaminans</name>
    <dbReference type="NCBI Taxonomy" id="1111140"/>
    <lineage>
        <taxon>Bacteria</taxon>
        <taxon>Pseudomonadati</taxon>
        <taxon>Pseudomonadota</taxon>
        <taxon>Betaproteobacteria</taxon>
        <taxon>Burkholderiales</taxon>
        <taxon>Oxalobacteraceae</taxon>
        <taxon>Herminiimonas</taxon>
    </lineage>
</organism>